<dbReference type="GO" id="GO:0043810">
    <property type="term" value="F:ornithine-acyl [acyl carrier protein] N-acyltransferase activity"/>
    <property type="evidence" value="ECO:0007669"/>
    <property type="project" value="UniProtKB-EC"/>
</dbReference>
<dbReference type="Gene3D" id="3.40.630.30">
    <property type="match status" value="1"/>
</dbReference>
<evidence type="ECO:0000256" key="7">
    <source>
        <dbReference type="ARBA" id="ARBA00039058"/>
    </source>
</evidence>
<dbReference type="PANTHER" id="PTHR37323">
    <property type="entry name" value="GCN5-RELATED N-ACETYLTRANSFERASE"/>
    <property type="match status" value="1"/>
</dbReference>
<dbReference type="EMBL" id="JOOY01000022">
    <property type="protein sequence ID" value="OUJ02596.1"/>
    <property type="molecule type" value="Genomic_DNA"/>
</dbReference>
<dbReference type="SUPFAM" id="SSF55729">
    <property type="entry name" value="Acyl-CoA N-acyltransferases (Nat)"/>
    <property type="match status" value="1"/>
</dbReference>
<dbReference type="Proteomes" id="UP000194999">
    <property type="component" value="Unassembled WGS sequence"/>
</dbReference>
<evidence type="ECO:0000256" key="6">
    <source>
        <dbReference type="ARBA" id="ARBA00038095"/>
    </source>
</evidence>
<dbReference type="GeneID" id="76202963"/>
<gene>
    <name evidence="12" type="ORF">Abor_002_005</name>
    <name evidence="11" type="ORF">AcetOrient_orf03390</name>
    <name evidence="13" type="ORF">HK12_07815</name>
    <name evidence="14" type="ORF">HK15_04965</name>
</gene>
<dbReference type="KEGG" id="aot:AcetOri_orf03390"/>
<keyword evidence="15" id="KW-1185">Reference proteome</keyword>
<evidence type="ECO:0000313" key="12">
    <source>
        <dbReference type="EMBL" id="GAN64829.1"/>
    </source>
</evidence>
<evidence type="ECO:0000313" key="13">
    <source>
        <dbReference type="EMBL" id="OUI80629.1"/>
    </source>
</evidence>
<dbReference type="Proteomes" id="UP000032670">
    <property type="component" value="Unassembled WGS sequence"/>
</dbReference>
<evidence type="ECO:0000256" key="9">
    <source>
        <dbReference type="ARBA" id="ARBA00045724"/>
    </source>
</evidence>
<keyword evidence="3" id="KW-0808">Transferase</keyword>
<dbReference type="Pfam" id="PF13444">
    <property type="entry name" value="Acetyltransf_5"/>
    <property type="match status" value="1"/>
</dbReference>
<dbReference type="EC" id="2.3.2.30" evidence="7"/>
<keyword evidence="4" id="KW-0443">Lipid metabolism</keyword>
<sequence length="283" mass="31699">MSAAKQNTAASLSTLELERNGFPELHGGNLSVRIAATEAERDAAQALRYRVFYEEMGAHPDPETLRLKRDSDEFDAVADHLLVIDNSIASDARGVVGTYRLVQSDAAAKIGHFYSSSEYDISPLTEFPGRLLEVGRSCVDKNYRGRAAMQLLWRGIASYIFLHRIDVLFGCASLPGTDPDSMADELTYLYHNHLAPPALRVKALPERRVEMLRTDPHSLDFRKCLTRLPPLIKGYLRLGGYVGDGAVIDPQFNTTDVAVLVKSELLADKYYRHYERRLRDALD</sequence>
<comment type="catalytic activity">
    <reaction evidence="10">
        <text>a (3R)-hydroxyacyl-[ACP] + L-ornithine = a lyso-ornithine lipid + holo-[ACP] + H(+)</text>
        <dbReference type="Rhea" id="RHEA:20633"/>
        <dbReference type="Rhea" id="RHEA-COMP:9685"/>
        <dbReference type="Rhea" id="RHEA-COMP:9945"/>
        <dbReference type="ChEBI" id="CHEBI:15378"/>
        <dbReference type="ChEBI" id="CHEBI:46911"/>
        <dbReference type="ChEBI" id="CHEBI:64479"/>
        <dbReference type="ChEBI" id="CHEBI:78827"/>
        <dbReference type="ChEBI" id="CHEBI:138482"/>
        <dbReference type="EC" id="2.3.2.30"/>
    </reaction>
    <physiologicalReaction direction="left-to-right" evidence="10">
        <dbReference type="Rhea" id="RHEA:20634"/>
    </physiologicalReaction>
</comment>
<accession>A0A0D6NFN9</accession>
<reference evidence="12 15" key="1">
    <citation type="submission" date="2012-11" db="EMBL/GenBank/DDBJ databases">
        <title>Whole genome sequence of Acetobacter orientalis 21F-2.</title>
        <authorList>
            <person name="Azuma Y."/>
            <person name="Higashiura N."/>
            <person name="Hirakawa H."/>
            <person name="Matsushita K."/>
        </authorList>
    </citation>
    <scope>NUCLEOTIDE SEQUENCE [LARGE SCALE GENOMIC DNA]</scope>
    <source>
        <strain evidence="12 15">21F-2</strain>
    </source>
</reference>
<evidence type="ECO:0000256" key="5">
    <source>
        <dbReference type="ARBA" id="ARBA00023315"/>
    </source>
</evidence>
<dbReference type="PANTHER" id="PTHR37323:SF1">
    <property type="entry name" value="L-ORNITHINE N(ALPHA)-ACYLTRANSFERASE"/>
    <property type="match status" value="1"/>
</dbReference>
<dbReference type="InterPro" id="IPR016181">
    <property type="entry name" value="Acyl_CoA_acyltransferase"/>
</dbReference>
<reference evidence="11 18" key="3">
    <citation type="submission" date="2018-02" db="EMBL/GenBank/DDBJ databases">
        <title>Acetobacter orientalis genome.</title>
        <authorList>
            <person name="Nakashima N."/>
            <person name="Tamura T."/>
        </authorList>
    </citation>
    <scope>NUCLEOTIDE SEQUENCE [LARGE SCALE GENOMIC DNA]</scope>
    <source>
        <strain evidence="11 18">FAN1</strain>
    </source>
</reference>
<dbReference type="RefSeq" id="WP_048839897.1">
    <property type="nucleotide sequence ID" value="NZ_BAMX01000002.1"/>
</dbReference>
<keyword evidence="2" id="KW-0444">Lipid biosynthesis</keyword>
<name>A0A252A0K4_9PROT</name>
<proteinExistence type="inferred from homology"/>
<evidence type="ECO:0000313" key="18">
    <source>
        <dbReference type="Proteomes" id="UP000270034"/>
    </source>
</evidence>
<evidence type="ECO:0000256" key="2">
    <source>
        <dbReference type="ARBA" id="ARBA00022516"/>
    </source>
</evidence>
<reference evidence="16 17" key="2">
    <citation type="submission" date="2014-06" db="EMBL/GenBank/DDBJ databases">
        <authorList>
            <person name="Ju J."/>
            <person name="Zhang J."/>
        </authorList>
    </citation>
    <scope>NUCLEOTIDE SEQUENCE [LARGE SCALE GENOMIC DNA]</scope>
    <source>
        <strain evidence="13">DmW_045</strain>
        <strain evidence="14">DmW_048</strain>
    </source>
</reference>
<evidence type="ECO:0000256" key="4">
    <source>
        <dbReference type="ARBA" id="ARBA00023098"/>
    </source>
</evidence>
<evidence type="ECO:0000256" key="10">
    <source>
        <dbReference type="ARBA" id="ARBA00047785"/>
    </source>
</evidence>
<dbReference type="EMBL" id="JOMO01000030">
    <property type="protein sequence ID" value="OUI80629.1"/>
    <property type="molecule type" value="Genomic_DNA"/>
</dbReference>
<dbReference type="GO" id="GO:0006629">
    <property type="term" value="P:lipid metabolic process"/>
    <property type="evidence" value="ECO:0007669"/>
    <property type="project" value="UniProtKB-KW"/>
</dbReference>
<comment type="function">
    <text evidence="9">Catalyzes the first step in the biosynthesis of ornithine lipids, which are phosphorus-free membrane lipids. Catalyzes the 3-hydroxyacyl-acyl carrier protein-dependent acylation of ornithine to form lyso-ornithine lipid (LOL).</text>
</comment>
<accession>A0A252A0K4</accession>
<dbReference type="InterPro" id="IPR052351">
    <property type="entry name" value="Ornithine_N-alpha-AT"/>
</dbReference>
<dbReference type="EMBL" id="BAMX01000002">
    <property type="protein sequence ID" value="GAN64829.1"/>
    <property type="molecule type" value="Genomic_DNA"/>
</dbReference>
<dbReference type="STRING" id="1231341.Abor_002_005"/>
<comment type="pathway">
    <text evidence="1">Lipid metabolism.</text>
</comment>
<evidence type="ECO:0000313" key="11">
    <source>
        <dbReference type="EMBL" id="BBC80604.1"/>
    </source>
</evidence>
<evidence type="ECO:0000313" key="15">
    <source>
        <dbReference type="Proteomes" id="UP000032670"/>
    </source>
</evidence>
<dbReference type="EMBL" id="AP018515">
    <property type="protein sequence ID" value="BBC80604.1"/>
    <property type="molecule type" value="Genomic_DNA"/>
</dbReference>
<evidence type="ECO:0000313" key="17">
    <source>
        <dbReference type="Proteomes" id="UP000194999"/>
    </source>
</evidence>
<evidence type="ECO:0000256" key="8">
    <source>
        <dbReference type="ARBA" id="ARBA00039866"/>
    </source>
</evidence>
<evidence type="ECO:0000256" key="3">
    <source>
        <dbReference type="ARBA" id="ARBA00022679"/>
    </source>
</evidence>
<keyword evidence="5" id="KW-0012">Acyltransferase</keyword>
<protein>
    <recommendedName>
        <fullName evidence="8">L-ornithine N(alpha)-acyltransferase</fullName>
        <ecNumber evidence="7">2.3.2.30</ecNumber>
    </recommendedName>
</protein>
<dbReference type="Proteomes" id="UP000194639">
    <property type="component" value="Unassembled WGS sequence"/>
</dbReference>
<dbReference type="Proteomes" id="UP000270034">
    <property type="component" value="Chromosome"/>
</dbReference>
<organism evidence="13 16">
    <name type="scientific">Acetobacter orientalis</name>
    <dbReference type="NCBI Taxonomy" id="146474"/>
    <lineage>
        <taxon>Bacteria</taxon>
        <taxon>Pseudomonadati</taxon>
        <taxon>Pseudomonadota</taxon>
        <taxon>Alphaproteobacteria</taxon>
        <taxon>Acetobacterales</taxon>
        <taxon>Acetobacteraceae</taxon>
        <taxon>Acetobacter</taxon>
    </lineage>
</organism>
<evidence type="ECO:0000256" key="1">
    <source>
        <dbReference type="ARBA" id="ARBA00005189"/>
    </source>
</evidence>
<evidence type="ECO:0000313" key="16">
    <source>
        <dbReference type="Proteomes" id="UP000194639"/>
    </source>
</evidence>
<evidence type="ECO:0000313" key="14">
    <source>
        <dbReference type="EMBL" id="OUJ02596.1"/>
    </source>
</evidence>
<comment type="similarity">
    <text evidence="6">Belongs to the acetyltransferase family. OlsB subfamily.</text>
</comment>
<dbReference type="AlphaFoldDB" id="A0A252A0K4"/>